<dbReference type="GeneID" id="17266476"/>
<protein>
    <recommendedName>
        <fullName evidence="4">ShKT domain-containing protein</fullName>
    </recommendedName>
</protein>
<dbReference type="Proteomes" id="UP000013827">
    <property type="component" value="Unassembled WGS sequence"/>
</dbReference>
<evidence type="ECO:0000313" key="3">
    <source>
        <dbReference type="Proteomes" id="UP000013827"/>
    </source>
</evidence>
<dbReference type="HOGENOM" id="CLU_1565784_0_0_1"/>
<dbReference type="KEGG" id="ehx:EMIHUDRAFT_442466"/>
<feature type="region of interest" description="Disordered" evidence="1">
    <location>
        <begin position="1"/>
        <end position="70"/>
    </location>
</feature>
<evidence type="ECO:0000256" key="1">
    <source>
        <dbReference type="SAM" id="MobiDB-lite"/>
    </source>
</evidence>
<dbReference type="AlphaFoldDB" id="A0A0D3JBP5"/>
<dbReference type="PaxDb" id="2903-EOD20930"/>
<sequence length="171" mass="17643">MSRQVVHGTRRSWLIESDLARRAPSQHRASSSTRDSRWSGGGGPGSDCASDSDHEDPFSGSPSDEMALGGWGASAVGRAAPAAAGRGWASIFEPCPAAAAAVTCSSPCGLCSAPLDRQADWPRPDAGLGKLDRTDRRSPPARRPASGVWARASDGGRMVRAVSSPMMAGLG</sequence>
<evidence type="ECO:0000313" key="2">
    <source>
        <dbReference type="EnsemblProtists" id="EOD20930"/>
    </source>
</evidence>
<name>A0A0D3JBP5_EMIH1</name>
<dbReference type="GeneID" id="17275929"/>
<reference evidence="2" key="2">
    <citation type="submission" date="2024-10" db="UniProtKB">
        <authorList>
            <consortium name="EnsemblProtists"/>
        </authorList>
    </citation>
    <scope>IDENTIFICATION</scope>
</reference>
<proteinExistence type="predicted"/>
<dbReference type="EnsemblProtists" id="EOD30655">
    <property type="protein sequence ID" value="EOD30655"/>
    <property type="gene ID" value="EMIHUDRAFT_442466"/>
</dbReference>
<dbReference type="RefSeq" id="XP_005783084.1">
    <property type="nucleotide sequence ID" value="XM_005783027.1"/>
</dbReference>
<accession>A0A0D3JBP5</accession>
<reference evidence="3" key="1">
    <citation type="journal article" date="2013" name="Nature">
        <title>Pan genome of the phytoplankton Emiliania underpins its global distribution.</title>
        <authorList>
            <person name="Read B.A."/>
            <person name="Kegel J."/>
            <person name="Klute M.J."/>
            <person name="Kuo A."/>
            <person name="Lefebvre S.C."/>
            <person name="Maumus F."/>
            <person name="Mayer C."/>
            <person name="Miller J."/>
            <person name="Monier A."/>
            <person name="Salamov A."/>
            <person name="Young J."/>
            <person name="Aguilar M."/>
            <person name="Claverie J.M."/>
            <person name="Frickenhaus S."/>
            <person name="Gonzalez K."/>
            <person name="Herman E.K."/>
            <person name="Lin Y.C."/>
            <person name="Napier J."/>
            <person name="Ogata H."/>
            <person name="Sarno A.F."/>
            <person name="Shmutz J."/>
            <person name="Schroeder D."/>
            <person name="de Vargas C."/>
            <person name="Verret F."/>
            <person name="von Dassow P."/>
            <person name="Valentin K."/>
            <person name="Van de Peer Y."/>
            <person name="Wheeler G."/>
            <person name="Dacks J.B."/>
            <person name="Delwiche C.F."/>
            <person name="Dyhrman S.T."/>
            <person name="Glockner G."/>
            <person name="John U."/>
            <person name="Richards T."/>
            <person name="Worden A.Z."/>
            <person name="Zhang X."/>
            <person name="Grigoriev I.V."/>
            <person name="Allen A.E."/>
            <person name="Bidle K."/>
            <person name="Borodovsky M."/>
            <person name="Bowler C."/>
            <person name="Brownlee C."/>
            <person name="Cock J.M."/>
            <person name="Elias M."/>
            <person name="Gladyshev V.N."/>
            <person name="Groth M."/>
            <person name="Guda C."/>
            <person name="Hadaegh A."/>
            <person name="Iglesias-Rodriguez M.D."/>
            <person name="Jenkins J."/>
            <person name="Jones B.M."/>
            <person name="Lawson T."/>
            <person name="Leese F."/>
            <person name="Lindquist E."/>
            <person name="Lobanov A."/>
            <person name="Lomsadze A."/>
            <person name="Malik S.B."/>
            <person name="Marsh M.E."/>
            <person name="Mackinder L."/>
            <person name="Mock T."/>
            <person name="Mueller-Roeber B."/>
            <person name="Pagarete A."/>
            <person name="Parker M."/>
            <person name="Probert I."/>
            <person name="Quesneville H."/>
            <person name="Raines C."/>
            <person name="Rensing S.A."/>
            <person name="Riano-Pachon D.M."/>
            <person name="Richier S."/>
            <person name="Rokitta S."/>
            <person name="Shiraiwa Y."/>
            <person name="Soanes D.M."/>
            <person name="van der Giezen M."/>
            <person name="Wahlund T.M."/>
            <person name="Williams B."/>
            <person name="Wilson W."/>
            <person name="Wolfe G."/>
            <person name="Wurch L.L."/>
        </authorList>
    </citation>
    <scope>NUCLEOTIDE SEQUENCE</scope>
</reference>
<keyword evidence="3" id="KW-1185">Reference proteome</keyword>
<organism evidence="2 3">
    <name type="scientific">Emiliania huxleyi (strain CCMP1516)</name>
    <dbReference type="NCBI Taxonomy" id="280463"/>
    <lineage>
        <taxon>Eukaryota</taxon>
        <taxon>Haptista</taxon>
        <taxon>Haptophyta</taxon>
        <taxon>Prymnesiophyceae</taxon>
        <taxon>Isochrysidales</taxon>
        <taxon>Noelaerhabdaceae</taxon>
        <taxon>Emiliania</taxon>
    </lineage>
</organism>
<feature type="region of interest" description="Disordered" evidence="1">
    <location>
        <begin position="117"/>
        <end position="152"/>
    </location>
</feature>
<dbReference type="RefSeq" id="XP_005773359.1">
    <property type="nucleotide sequence ID" value="XM_005773302.1"/>
</dbReference>
<evidence type="ECO:0008006" key="4">
    <source>
        <dbReference type="Google" id="ProtNLM"/>
    </source>
</evidence>
<dbReference type="EnsemblProtists" id="EOD20930">
    <property type="protein sequence ID" value="EOD20930"/>
    <property type="gene ID" value="EMIHUDRAFT_435746"/>
</dbReference>
<dbReference type="KEGG" id="ehx:EMIHUDRAFT_435746"/>